<dbReference type="InterPro" id="IPR002545">
    <property type="entry name" value="CheW-lke_dom"/>
</dbReference>
<evidence type="ECO:0000313" key="3">
    <source>
        <dbReference type="Proteomes" id="UP000297729"/>
    </source>
</evidence>
<dbReference type="GO" id="GO:0006935">
    <property type="term" value="P:chemotaxis"/>
    <property type="evidence" value="ECO:0007669"/>
    <property type="project" value="InterPro"/>
</dbReference>
<dbReference type="AlphaFoldDB" id="A0A4Y9S863"/>
<dbReference type="GO" id="GO:0005829">
    <property type="term" value="C:cytosol"/>
    <property type="evidence" value="ECO:0007669"/>
    <property type="project" value="TreeGrafter"/>
</dbReference>
<sequence>MKLLIFHIGADRYGLRLRDVVRVLPLVELKRLPLAPDAVAGIMNLHGASVPVIDLNRAAGLASGPDHFDTRIIISDYAGPDGVHHQLGLRAERVLGVQDVRDDQLRDSGVQAAPFLGQVASDAQGMLQLVELEQLLPVQLRALLFQSDGAAA</sequence>
<keyword evidence="3" id="KW-1185">Reference proteome</keyword>
<proteinExistence type="predicted"/>
<dbReference type="GO" id="GO:0007165">
    <property type="term" value="P:signal transduction"/>
    <property type="evidence" value="ECO:0007669"/>
    <property type="project" value="InterPro"/>
</dbReference>
<comment type="caution">
    <text evidence="2">The sequence shown here is derived from an EMBL/GenBank/DDBJ whole genome shotgun (WGS) entry which is preliminary data.</text>
</comment>
<dbReference type="Gene3D" id="2.30.30.40">
    <property type="entry name" value="SH3 Domains"/>
    <property type="match status" value="1"/>
</dbReference>
<dbReference type="Proteomes" id="UP000297729">
    <property type="component" value="Unassembled WGS sequence"/>
</dbReference>
<dbReference type="PROSITE" id="PS50851">
    <property type="entry name" value="CHEW"/>
    <property type="match status" value="1"/>
</dbReference>
<evidence type="ECO:0000313" key="2">
    <source>
        <dbReference type="EMBL" id="TFW16259.1"/>
    </source>
</evidence>
<dbReference type="RefSeq" id="WP_135204100.1">
    <property type="nucleotide sequence ID" value="NZ_SPVG01000238.1"/>
</dbReference>
<organism evidence="2 3">
    <name type="scientific">Duganella callida</name>
    <dbReference type="NCBI Taxonomy" id="2561932"/>
    <lineage>
        <taxon>Bacteria</taxon>
        <taxon>Pseudomonadati</taxon>
        <taxon>Pseudomonadota</taxon>
        <taxon>Betaproteobacteria</taxon>
        <taxon>Burkholderiales</taxon>
        <taxon>Oxalobacteraceae</taxon>
        <taxon>Telluria group</taxon>
        <taxon>Duganella</taxon>
    </lineage>
</organism>
<dbReference type="PANTHER" id="PTHR22617:SF43">
    <property type="entry name" value="PROTEIN PILI"/>
    <property type="match status" value="1"/>
</dbReference>
<reference evidence="2 3" key="1">
    <citation type="submission" date="2019-03" db="EMBL/GenBank/DDBJ databases">
        <title>Draft Genome Sequence of Duganella callidus sp. nov., a Novel Duganella Species Isolated from Cultivated Soil.</title>
        <authorList>
            <person name="Raths R."/>
            <person name="Peta V."/>
            <person name="Bucking H."/>
        </authorList>
    </citation>
    <scope>NUCLEOTIDE SEQUENCE [LARGE SCALE GENOMIC DNA]</scope>
    <source>
        <strain evidence="2 3">DN04</strain>
    </source>
</reference>
<dbReference type="EMBL" id="SPVG01000238">
    <property type="protein sequence ID" value="TFW16259.1"/>
    <property type="molecule type" value="Genomic_DNA"/>
</dbReference>
<evidence type="ECO:0000259" key="1">
    <source>
        <dbReference type="PROSITE" id="PS50851"/>
    </source>
</evidence>
<dbReference type="OrthoDB" id="21913at2"/>
<name>A0A4Y9S863_9BURK</name>
<dbReference type="InterPro" id="IPR039315">
    <property type="entry name" value="CheW"/>
</dbReference>
<dbReference type="InterPro" id="IPR036061">
    <property type="entry name" value="CheW-like_dom_sf"/>
</dbReference>
<gene>
    <name evidence="2" type="ORF">E4L98_24210</name>
</gene>
<dbReference type="SUPFAM" id="SSF50341">
    <property type="entry name" value="CheW-like"/>
    <property type="match status" value="1"/>
</dbReference>
<dbReference type="Pfam" id="PF01584">
    <property type="entry name" value="CheW"/>
    <property type="match status" value="1"/>
</dbReference>
<dbReference type="SMART" id="SM00260">
    <property type="entry name" value="CheW"/>
    <property type="match status" value="1"/>
</dbReference>
<protein>
    <submittedName>
        <fullName evidence="2">Chemotaxis protein CheW</fullName>
    </submittedName>
</protein>
<dbReference type="Gene3D" id="2.40.50.180">
    <property type="entry name" value="CheA-289, Domain 4"/>
    <property type="match status" value="1"/>
</dbReference>
<dbReference type="PANTHER" id="PTHR22617">
    <property type="entry name" value="CHEMOTAXIS SENSOR HISTIDINE KINASE-RELATED"/>
    <property type="match status" value="1"/>
</dbReference>
<accession>A0A4Y9S863</accession>
<feature type="domain" description="CheW-like" evidence="1">
    <location>
        <begin position="1"/>
        <end position="141"/>
    </location>
</feature>